<comment type="similarity">
    <text evidence="1">Belongs to the universal stress protein A family.</text>
</comment>
<dbReference type="PANTHER" id="PTHR46268:SF6">
    <property type="entry name" value="UNIVERSAL STRESS PROTEIN UP12"/>
    <property type="match status" value="1"/>
</dbReference>
<dbReference type="KEGG" id="epl:P4G45_15895"/>
<dbReference type="PANTHER" id="PTHR46268">
    <property type="entry name" value="STRESS RESPONSE PROTEIN NHAX"/>
    <property type="match status" value="1"/>
</dbReference>
<dbReference type="RefSeq" id="WP_348267454.1">
    <property type="nucleotide sequence ID" value="NZ_CP121194.1"/>
</dbReference>
<dbReference type="SUPFAM" id="SSF52402">
    <property type="entry name" value="Adenine nucleotide alpha hydrolases-like"/>
    <property type="match status" value="1"/>
</dbReference>
<evidence type="ECO:0000256" key="1">
    <source>
        <dbReference type="ARBA" id="ARBA00008791"/>
    </source>
</evidence>
<reference evidence="3" key="1">
    <citation type="submission" date="2023-03" db="EMBL/GenBank/DDBJ databases">
        <title>Edaphobacter sp.</title>
        <authorList>
            <person name="Huber K.J."/>
            <person name="Papendorf J."/>
            <person name="Pilke C."/>
            <person name="Bunk B."/>
            <person name="Sproeer C."/>
            <person name="Pester M."/>
        </authorList>
    </citation>
    <scope>NUCLEOTIDE SEQUENCE</scope>
    <source>
        <strain evidence="3">DSM 109919</strain>
    </source>
</reference>
<dbReference type="InterPro" id="IPR006016">
    <property type="entry name" value="UspA"/>
</dbReference>
<gene>
    <name evidence="3" type="ORF">P4G45_15895</name>
</gene>
<feature type="domain" description="UspA" evidence="2">
    <location>
        <begin position="1"/>
        <end position="145"/>
    </location>
</feature>
<dbReference type="InterPro" id="IPR006015">
    <property type="entry name" value="Universal_stress_UspA"/>
</dbReference>
<dbReference type="PRINTS" id="PR01438">
    <property type="entry name" value="UNVRSLSTRESS"/>
</dbReference>
<dbReference type="AlphaFoldDB" id="A0AAU7CYH0"/>
<accession>A0AAU7CYH0</accession>
<protein>
    <submittedName>
        <fullName evidence="3">Universal stress protein</fullName>
    </submittedName>
</protein>
<dbReference type="Pfam" id="PF00582">
    <property type="entry name" value="Usp"/>
    <property type="match status" value="1"/>
</dbReference>
<dbReference type="Gene3D" id="3.40.50.620">
    <property type="entry name" value="HUPs"/>
    <property type="match status" value="1"/>
</dbReference>
<dbReference type="CDD" id="cd00293">
    <property type="entry name" value="USP-like"/>
    <property type="match status" value="1"/>
</dbReference>
<dbReference type="EMBL" id="CP121194">
    <property type="protein sequence ID" value="XBH09947.1"/>
    <property type="molecule type" value="Genomic_DNA"/>
</dbReference>
<proteinExistence type="inferred from homology"/>
<organism evidence="3">
    <name type="scientific">Edaphobacter paludis</name>
    <dbReference type="NCBI Taxonomy" id="3035702"/>
    <lineage>
        <taxon>Bacteria</taxon>
        <taxon>Pseudomonadati</taxon>
        <taxon>Acidobacteriota</taxon>
        <taxon>Terriglobia</taxon>
        <taxon>Terriglobales</taxon>
        <taxon>Acidobacteriaceae</taxon>
        <taxon>Edaphobacter</taxon>
    </lineage>
</organism>
<name>A0AAU7CYH0_9BACT</name>
<evidence type="ECO:0000259" key="2">
    <source>
        <dbReference type="Pfam" id="PF00582"/>
    </source>
</evidence>
<evidence type="ECO:0000313" key="3">
    <source>
        <dbReference type="EMBL" id="XBH09947.1"/>
    </source>
</evidence>
<sequence>MFKKIAVAYDESPEAERAFRSALGLAKLVGGELYLITVIENQPAYMSYVSAIAPEVPLLLKNQKRAFYDDLHNKARATAEKAGVSLHSEMIEGNEIDALLQGVGRLLPELLVVGLRRDPGGISRYLGGTAHQLALHAKCDVLGVR</sequence>
<dbReference type="InterPro" id="IPR014729">
    <property type="entry name" value="Rossmann-like_a/b/a_fold"/>
</dbReference>